<keyword evidence="7 13" id="KW-0297">G-protein coupled receptor</keyword>
<reference evidence="16" key="2">
    <citation type="submission" date="2025-09" db="UniProtKB">
        <authorList>
            <consortium name="Ensembl"/>
        </authorList>
    </citation>
    <scope>IDENTIFICATION</scope>
</reference>
<keyword evidence="4 13" id="KW-0812">Transmembrane</keyword>
<dbReference type="PROSITE" id="PS00237">
    <property type="entry name" value="G_PROTEIN_RECEP_F1_1"/>
    <property type="match status" value="1"/>
</dbReference>
<keyword evidence="3 14" id="KW-0716">Sensory transduction</keyword>
<dbReference type="SUPFAM" id="SSF81321">
    <property type="entry name" value="Family A G protein-coupled receptor-like"/>
    <property type="match status" value="1"/>
</dbReference>
<feature type="domain" description="G-protein coupled receptors family 1 profile" evidence="15">
    <location>
        <begin position="54"/>
        <end position="228"/>
    </location>
</feature>
<dbReference type="InterPro" id="IPR017452">
    <property type="entry name" value="GPCR_Rhodpsn_7TM"/>
</dbReference>
<feature type="transmembrane region" description="Helical" evidence="14">
    <location>
        <begin position="153"/>
        <end position="176"/>
    </location>
</feature>
<evidence type="ECO:0000256" key="5">
    <source>
        <dbReference type="ARBA" id="ARBA00022725"/>
    </source>
</evidence>
<evidence type="ECO:0000256" key="11">
    <source>
        <dbReference type="ARBA" id="ARBA00023180"/>
    </source>
</evidence>
<keyword evidence="12 13" id="KW-0807">Transducer</keyword>
<evidence type="ECO:0000256" key="12">
    <source>
        <dbReference type="ARBA" id="ARBA00023224"/>
    </source>
</evidence>
<sequence length="228" mass="25517">MNTSVPALYVLKVQLMENRTTVKEFLLVGFQNLHHFRIPFFILLIITYSASVAGNLLICALVSSSHHLQSAMYFFLGHLSVSDILISSTIAPNALKVILKGTCSIPVRQCAIQLYFYGASVIAECCLLTVMSYDRYLAICKPLHYSSIMRSRFPHYLVIWCWVAGFGISMIAHVLVLELDFCGPNVIDHFLCDVAPLLELACSDITNVQIEVSVVTILLGLFQFFFVL</sequence>
<evidence type="ECO:0000256" key="1">
    <source>
        <dbReference type="ARBA" id="ARBA00004651"/>
    </source>
</evidence>
<dbReference type="Proteomes" id="UP000694569">
    <property type="component" value="Unplaced"/>
</dbReference>
<feature type="transmembrane region" description="Helical" evidence="14">
    <location>
        <begin position="208"/>
        <end position="227"/>
    </location>
</feature>
<keyword evidence="11" id="KW-0325">Glycoprotein</keyword>
<dbReference type="PANTHER" id="PTHR24242">
    <property type="entry name" value="G-PROTEIN COUPLED RECEPTOR"/>
    <property type="match status" value="1"/>
</dbReference>
<keyword evidence="17" id="KW-1185">Reference proteome</keyword>
<dbReference type="OrthoDB" id="5967898at2759"/>
<feature type="transmembrane region" description="Helical" evidence="14">
    <location>
        <begin position="73"/>
        <end position="94"/>
    </location>
</feature>
<evidence type="ECO:0000256" key="10">
    <source>
        <dbReference type="ARBA" id="ARBA00023170"/>
    </source>
</evidence>
<proteinExistence type="inferred from homology"/>
<evidence type="ECO:0000256" key="2">
    <source>
        <dbReference type="ARBA" id="ARBA00022475"/>
    </source>
</evidence>
<dbReference type="GeneTree" id="ENSGT01150000286948"/>
<keyword evidence="8 14" id="KW-0472">Membrane</keyword>
<evidence type="ECO:0000256" key="9">
    <source>
        <dbReference type="ARBA" id="ARBA00023157"/>
    </source>
</evidence>
<dbReference type="PROSITE" id="PS50262">
    <property type="entry name" value="G_PROTEIN_RECEP_F1_2"/>
    <property type="match status" value="1"/>
</dbReference>
<dbReference type="PRINTS" id="PR00245">
    <property type="entry name" value="OLFACTORYR"/>
</dbReference>
<dbReference type="FunFam" id="1.20.1070.10:FF:000013">
    <property type="entry name" value="Olfactory receptor"/>
    <property type="match status" value="1"/>
</dbReference>
<evidence type="ECO:0000256" key="8">
    <source>
        <dbReference type="ARBA" id="ARBA00023136"/>
    </source>
</evidence>
<dbReference type="GO" id="GO:0004930">
    <property type="term" value="F:G protein-coupled receptor activity"/>
    <property type="evidence" value="ECO:0007669"/>
    <property type="project" value="UniProtKB-KW"/>
</dbReference>
<evidence type="ECO:0000256" key="13">
    <source>
        <dbReference type="RuleBase" id="RU000688"/>
    </source>
</evidence>
<dbReference type="Pfam" id="PF00001">
    <property type="entry name" value="7tm_1"/>
    <property type="match status" value="1"/>
</dbReference>
<evidence type="ECO:0000313" key="16">
    <source>
        <dbReference type="Ensembl" id="ENSLLEP00000008557.1"/>
    </source>
</evidence>
<dbReference type="Ensembl" id="ENSLLET00000008897.1">
    <property type="protein sequence ID" value="ENSLLEP00000008557.1"/>
    <property type="gene ID" value="ENSLLEG00000005451.1"/>
</dbReference>
<name>A0A8C5M921_9ANUR</name>
<dbReference type="InterPro" id="IPR000725">
    <property type="entry name" value="Olfact_rcpt"/>
</dbReference>
<keyword evidence="6 14" id="KW-1133">Transmembrane helix</keyword>
<keyword evidence="10 13" id="KW-0675">Receptor</keyword>
<dbReference type="InterPro" id="IPR050939">
    <property type="entry name" value="Olfactory_GPCR1"/>
</dbReference>
<dbReference type="GO" id="GO:0005886">
    <property type="term" value="C:plasma membrane"/>
    <property type="evidence" value="ECO:0007669"/>
    <property type="project" value="UniProtKB-SubCell"/>
</dbReference>
<feature type="transmembrane region" description="Helical" evidence="14">
    <location>
        <begin position="38"/>
        <end position="61"/>
    </location>
</feature>
<comment type="subcellular location">
    <subcellularLocation>
        <location evidence="1 14">Cell membrane</location>
        <topology evidence="1 14">Multi-pass membrane protein</topology>
    </subcellularLocation>
</comment>
<evidence type="ECO:0000256" key="6">
    <source>
        <dbReference type="ARBA" id="ARBA00022989"/>
    </source>
</evidence>
<feature type="transmembrane region" description="Helical" evidence="14">
    <location>
        <begin position="114"/>
        <end position="133"/>
    </location>
</feature>
<protein>
    <recommendedName>
        <fullName evidence="14">Olfactory receptor</fullName>
    </recommendedName>
</protein>
<dbReference type="InterPro" id="IPR000276">
    <property type="entry name" value="GPCR_Rhodpsn"/>
</dbReference>
<evidence type="ECO:0000256" key="14">
    <source>
        <dbReference type="RuleBase" id="RU363047"/>
    </source>
</evidence>
<keyword evidence="5 14" id="KW-0552">Olfaction</keyword>
<dbReference type="Gene3D" id="1.20.1070.10">
    <property type="entry name" value="Rhodopsin 7-helix transmembrane proteins"/>
    <property type="match status" value="1"/>
</dbReference>
<reference evidence="16" key="1">
    <citation type="submission" date="2025-08" db="UniProtKB">
        <authorList>
            <consortium name="Ensembl"/>
        </authorList>
    </citation>
    <scope>IDENTIFICATION</scope>
</reference>
<keyword evidence="2 14" id="KW-1003">Cell membrane</keyword>
<accession>A0A8C5M921</accession>
<dbReference type="PANTHER" id="PTHR24242:SF253">
    <property type="entry name" value="OLFACTORY RECEPTOR-RELATED"/>
    <property type="match status" value="1"/>
</dbReference>
<organism evidence="16 17">
    <name type="scientific">Leptobrachium leishanense</name>
    <name type="common">Leishan spiny toad</name>
    <dbReference type="NCBI Taxonomy" id="445787"/>
    <lineage>
        <taxon>Eukaryota</taxon>
        <taxon>Metazoa</taxon>
        <taxon>Chordata</taxon>
        <taxon>Craniata</taxon>
        <taxon>Vertebrata</taxon>
        <taxon>Euteleostomi</taxon>
        <taxon>Amphibia</taxon>
        <taxon>Batrachia</taxon>
        <taxon>Anura</taxon>
        <taxon>Pelobatoidea</taxon>
        <taxon>Megophryidae</taxon>
        <taxon>Leptobrachium</taxon>
    </lineage>
</organism>
<evidence type="ECO:0000256" key="4">
    <source>
        <dbReference type="ARBA" id="ARBA00022692"/>
    </source>
</evidence>
<evidence type="ECO:0000313" key="17">
    <source>
        <dbReference type="Proteomes" id="UP000694569"/>
    </source>
</evidence>
<evidence type="ECO:0000256" key="7">
    <source>
        <dbReference type="ARBA" id="ARBA00023040"/>
    </source>
</evidence>
<dbReference type="GO" id="GO:0004984">
    <property type="term" value="F:olfactory receptor activity"/>
    <property type="evidence" value="ECO:0007669"/>
    <property type="project" value="InterPro"/>
</dbReference>
<evidence type="ECO:0000259" key="15">
    <source>
        <dbReference type="PROSITE" id="PS50262"/>
    </source>
</evidence>
<dbReference type="PRINTS" id="PR00237">
    <property type="entry name" value="GPCRRHODOPSN"/>
</dbReference>
<dbReference type="AlphaFoldDB" id="A0A8C5M921"/>
<comment type="similarity">
    <text evidence="13">Belongs to the G-protein coupled receptor 1 family.</text>
</comment>
<evidence type="ECO:0000256" key="3">
    <source>
        <dbReference type="ARBA" id="ARBA00022606"/>
    </source>
</evidence>
<keyword evidence="9" id="KW-1015">Disulfide bond</keyword>